<dbReference type="EMBL" id="FNAN01000023">
    <property type="protein sequence ID" value="SDG81508.1"/>
    <property type="molecule type" value="Genomic_DNA"/>
</dbReference>
<dbReference type="GO" id="GO:0003677">
    <property type="term" value="F:DNA binding"/>
    <property type="evidence" value="ECO:0007669"/>
    <property type="project" value="InterPro"/>
</dbReference>
<keyword evidence="3" id="KW-1185">Reference proteome</keyword>
<dbReference type="STRING" id="659014.SAMN04487996_123109"/>
<evidence type="ECO:0000259" key="1">
    <source>
        <dbReference type="Pfam" id="PF01381"/>
    </source>
</evidence>
<proteinExistence type="predicted"/>
<dbReference type="RefSeq" id="WP_090156897.1">
    <property type="nucleotide sequence ID" value="NZ_FNAN01000023.1"/>
</dbReference>
<dbReference type="Pfam" id="PF01381">
    <property type="entry name" value="HTH_3"/>
    <property type="match status" value="1"/>
</dbReference>
<dbReference type="OrthoDB" id="796548at2"/>
<dbReference type="AlphaFoldDB" id="A0A1G7XBC2"/>
<evidence type="ECO:0000313" key="3">
    <source>
        <dbReference type="Proteomes" id="UP000198748"/>
    </source>
</evidence>
<name>A0A1G7XBC2_9BACT</name>
<dbReference type="CDD" id="cd00093">
    <property type="entry name" value="HTH_XRE"/>
    <property type="match status" value="1"/>
</dbReference>
<sequence length="113" mass="12551">MFSHRLKAFIGHLNISITAFEAKIGVSKGALAKPIKNDKTVGVEVLEKIFNYYPNVNLEWLVAGAGVMLKDGSPVESADLVTLPKDEYIDLQRKALLNQDERIAALERELGRK</sequence>
<feature type="domain" description="HTH cro/C1-type" evidence="1">
    <location>
        <begin position="7"/>
        <end position="61"/>
    </location>
</feature>
<reference evidence="3" key="1">
    <citation type="submission" date="2016-10" db="EMBL/GenBank/DDBJ databases">
        <authorList>
            <person name="Varghese N."/>
            <person name="Submissions S."/>
        </authorList>
    </citation>
    <scope>NUCLEOTIDE SEQUENCE [LARGE SCALE GENOMIC DNA]</scope>
    <source>
        <strain evidence="3">DSM 25329</strain>
    </source>
</reference>
<accession>A0A1G7XBC2</accession>
<dbReference type="SUPFAM" id="SSF47413">
    <property type="entry name" value="lambda repressor-like DNA-binding domains"/>
    <property type="match status" value="1"/>
</dbReference>
<dbReference type="Proteomes" id="UP000198748">
    <property type="component" value="Unassembled WGS sequence"/>
</dbReference>
<gene>
    <name evidence="2" type="ORF">SAMN04487996_123109</name>
</gene>
<dbReference type="InterPro" id="IPR001387">
    <property type="entry name" value="Cro/C1-type_HTH"/>
</dbReference>
<dbReference type="InterPro" id="IPR010982">
    <property type="entry name" value="Lambda_DNA-bd_dom_sf"/>
</dbReference>
<evidence type="ECO:0000313" key="2">
    <source>
        <dbReference type="EMBL" id="SDG81508.1"/>
    </source>
</evidence>
<organism evidence="2 3">
    <name type="scientific">Dyadobacter soli</name>
    <dbReference type="NCBI Taxonomy" id="659014"/>
    <lineage>
        <taxon>Bacteria</taxon>
        <taxon>Pseudomonadati</taxon>
        <taxon>Bacteroidota</taxon>
        <taxon>Cytophagia</taxon>
        <taxon>Cytophagales</taxon>
        <taxon>Spirosomataceae</taxon>
        <taxon>Dyadobacter</taxon>
    </lineage>
</organism>
<protein>
    <recommendedName>
        <fullName evidence="1">HTH cro/C1-type domain-containing protein</fullName>
    </recommendedName>
</protein>